<feature type="domain" description="Transketolase-like pyrimidine-binding" evidence="6">
    <location>
        <begin position="1"/>
        <end position="170"/>
    </location>
</feature>
<keyword evidence="3 5" id="KW-0786">Thiamine pyrophosphate</keyword>
<comment type="function">
    <text evidence="5">The pyruvate dehydrogenase complex catalyzes the overall conversion of pyruvate to acetyl-CoA and CO2.</text>
</comment>
<accession>A0AAV7JDS5</accession>
<dbReference type="FunFam" id="3.40.50.970:FF:000001">
    <property type="entry name" value="Pyruvate dehydrogenase E1 beta subunit"/>
    <property type="match status" value="1"/>
</dbReference>
<evidence type="ECO:0000256" key="4">
    <source>
        <dbReference type="ARBA" id="ARBA00023317"/>
    </source>
</evidence>
<dbReference type="AlphaFoldDB" id="A0AAV7JDS5"/>
<protein>
    <recommendedName>
        <fullName evidence="5">Pyruvate dehydrogenase E1 component subunit beta</fullName>
        <ecNumber evidence="5">1.2.4.1</ecNumber>
    </recommendedName>
</protein>
<dbReference type="PANTHER" id="PTHR11624">
    <property type="entry name" value="DEHYDROGENASE RELATED"/>
    <property type="match status" value="1"/>
</dbReference>
<comment type="catalytic activity">
    <reaction evidence="5">
        <text>N(6)-[(R)-lipoyl]-L-lysyl-[protein] + pyruvate + H(+) = N(6)-[(R)-S(8)-acetyldihydrolipoyl]-L-lysyl-[protein] + CO2</text>
        <dbReference type="Rhea" id="RHEA:19189"/>
        <dbReference type="Rhea" id="RHEA-COMP:10474"/>
        <dbReference type="Rhea" id="RHEA-COMP:10478"/>
        <dbReference type="ChEBI" id="CHEBI:15361"/>
        <dbReference type="ChEBI" id="CHEBI:15378"/>
        <dbReference type="ChEBI" id="CHEBI:16526"/>
        <dbReference type="ChEBI" id="CHEBI:83099"/>
        <dbReference type="ChEBI" id="CHEBI:83111"/>
        <dbReference type="EC" id="1.2.4.1"/>
    </reaction>
</comment>
<dbReference type="Pfam" id="PF02780">
    <property type="entry name" value="Transketolase_C"/>
    <property type="match status" value="1"/>
</dbReference>
<dbReference type="GO" id="GO:0004739">
    <property type="term" value="F:pyruvate dehydrogenase (acetyl-transferring) activity"/>
    <property type="evidence" value="ECO:0007669"/>
    <property type="project" value="UniProtKB-UniRule"/>
</dbReference>
<dbReference type="InterPro" id="IPR033248">
    <property type="entry name" value="Transketolase_C"/>
</dbReference>
<dbReference type="NCBIfam" id="NF008854">
    <property type="entry name" value="PRK11892.1"/>
    <property type="match status" value="1"/>
</dbReference>
<dbReference type="Gene3D" id="3.40.50.920">
    <property type="match status" value="1"/>
</dbReference>
<evidence type="ECO:0000259" key="6">
    <source>
        <dbReference type="SMART" id="SM00861"/>
    </source>
</evidence>
<dbReference type="SMART" id="SM00861">
    <property type="entry name" value="Transket_pyr"/>
    <property type="match status" value="1"/>
</dbReference>
<keyword evidence="4 5" id="KW-0670">Pyruvate</keyword>
<comment type="cofactor">
    <cofactor evidence="1 5">
        <name>thiamine diphosphate</name>
        <dbReference type="ChEBI" id="CHEBI:58937"/>
    </cofactor>
</comment>
<evidence type="ECO:0000256" key="2">
    <source>
        <dbReference type="ARBA" id="ARBA00023002"/>
    </source>
</evidence>
<dbReference type="GO" id="GO:0006086">
    <property type="term" value="P:pyruvate decarboxylation to acetyl-CoA"/>
    <property type="evidence" value="ECO:0007669"/>
    <property type="project" value="InterPro"/>
</dbReference>
<dbReference type="InterPro" id="IPR005475">
    <property type="entry name" value="Transketolase-like_Pyr-bd"/>
</dbReference>
<keyword evidence="8" id="KW-1185">Reference proteome</keyword>
<proteinExistence type="predicted"/>
<dbReference type="CDD" id="cd07036">
    <property type="entry name" value="TPP_PYR_E1-PDHc-beta_like"/>
    <property type="match status" value="1"/>
</dbReference>
<dbReference type="EC" id="1.2.4.1" evidence="5"/>
<organism evidence="7 8">
    <name type="scientific">Oopsacas minuta</name>
    <dbReference type="NCBI Taxonomy" id="111878"/>
    <lineage>
        <taxon>Eukaryota</taxon>
        <taxon>Metazoa</taxon>
        <taxon>Porifera</taxon>
        <taxon>Hexactinellida</taxon>
        <taxon>Hexasterophora</taxon>
        <taxon>Lyssacinosida</taxon>
        <taxon>Leucopsacidae</taxon>
        <taxon>Oopsacas</taxon>
    </lineage>
</organism>
<dbReference type="InterPro" id="IPR029061">
    <property type="entry name" value="THDP-binding"/>
</dbReference>
<sequence length="321" mass="35243">MAMEEEMEKDKRIFIIGEEVATYNGAYKVTRGLNDKFPKNDWRMVDTPITEQGFAGLAIGAAMAGLIPICEFMTFNFSMQAIDQIVNSAAKMFYMSAGDFNVPITFRGPNGVSAGVAAQHSQCFASWYAHVPGLKVVCPWSSEDAKGLLKSAIRDPDPVVVLESEMLYGEKFVLSPESCSENYLIPIGKAKVEKVGGDITLVGYSRMISVMLKAAQELENDNISAEVINLRSLRPLDINTICESIKKTHHLVTVEETWPFYGVGAEVIAQTVESEGFDYLDAPPYRVSGVDVPTPYAKNLEEASIPHTINVINAVKMALNL</sequence>
<evidence type="ECO:0000256" key="5">
    <source>
        <dbReference type="RuleBase" id="RU364074"/>
    </source>
</evidence>
<dbReference type="Proteomes" id="UP001165289">
    <property type="component" value="Unassembled WGS sequence"/>
</dbReference>
<dbReference type="EMBL" id="JAKMXF010000349">
    <property type="protein sequence ID" value="KAI6646938.1"/>
    <property type="molecule type" value="Genomic_DNA"/>
</dbReference>
<dbReference type="NCBIfam" id="NF006667">
    <property type="entry name" value="PRK09212.1"/>
    <property type="match status" value="1"/>
</dbReference>
<evidence type="ECO:0000313" key="8">
    <source>
        <dbReference type="Proteomes" id="UP001165289"/>
    </source>
</evidence>
<dbReference type="SUPFAM" id="SSF52922">
    <property type="entry name" value="TK C-terminal domain-like"/>
    <property type="match status" value="1"/>
</dbReference>
<keyword evidence="2 5" id="KW-0560">Oxidoreductase</keyword>
<evidence type="ECO:0000256" key="1">
    <source>
        <dbReference type="ARBA" id="ARBA00001964"/>
    </source>
</evidence>
<dbReference type="SUPFAM" id="SSF52518">
    <property type="entry name" value="Thiamin diphosphate-binding fold (THDP-binding)"/>
    <property type="match status" value="1"/>
</dbReference>
<dbReference type="InterPro" id="IPR027110">
    <property type="entry name" value="PDHB_mito-type"/>
</dbReference>
<dbReference type="InterPro" id="IPR009014">
    <property type="entry name" value="Transketo_C/PFOR_II"/>
</dbReference>
<gene>
    <name evidence="7" type="ORF">LOD99_9032</name>
</gene>
<name>A0AAV7JDS5_9METZ</name>
<evidence type="ECO:0000313" key="7">
    <source>
        <dbReference type="EMBL" id="KAI6646938.1"/>
    </source>
</evidence>
<dbReference type="Gene3D" id="3.40.50.970">
    <property type="match status" value="1"/>
</dbReference>
<dbReference type="PANTHER" id="PTHR11624:SF96">
    <property type="entry name" value="PYRUVATE DEHYDROGENASE E1 COMPONENT SUBUNIT BETA, MITOCHONDRIAL"/>
    <property type="match status" value="1"/>
</dbReference>
<comment type="caution">
    <text evidence="7">The sequence shown here is derived from an EMBL/GenBank/DDBJ whole genome shotgun (WGS) entry which is preliminary data.</text>
</comment>
<evidence type="ECO:0000256" key="3">
    <source>
        <dbReference type="ARBA" id="ARBA00023052"/>
    </source>
</evidence>
<reference evidence="7 8" key="1">
    <citation type="journal article" date="2023" name="BMC Biol.">
        <title>The compact genome of the sponge Oopsacas minuta (Hexactinellida) is lacking key metazoan core genes.</title>
        <authorList>
            <person name="Santini S."/>
            <person name="Schenkelaars Q."/>
            <person name="Jourda C."/>
            <person name="Duchesne M."/>
            <person name="Belahbib H."/>
            <person name="Rocher C."/>
            <person name="Selva M."/>
            <person name="Riesgo A."/>
            <person name="Vervoort M."/>
            <person name="Leys S.P."/>
            <person name="Kodjabachian L."/>
            <person name="Le Bivic A."/>
            <person name="Borchiellini C."/>
            <person name="Claverie J.M."/>
            <person name="Renard E."/>
        </authorList>
    </citation>
    <scope>NUCLEOTIDE SEQUENCE [LARGE SCALE GENOMIC DNA]</scope>
    <source>
        <strain evidence="7">SPO-2</strain>
    </source>
</reference>
<dbReference type="FunFam" id="3.40.50.920:FF:000001">
    <property type="entry name" value="Pyruvate dehydrogenase E1 beta subunit"/>
    <property type="match status" value="1"/>
</dbReference>
<dbReference type="Pfam" id="PF02779">
    <property type="entry name" value="Transket_pyr"/>
    <property type="match status" value="1"/>
</dbReference>